<dbReference type="AlphaFoldDB" id="A0A0G1TTN8"/>
<evidence type="ECO:0000313" key="3">
    <source>
        <dbReference type="Proteomes" id="UP000034831"/>
    </source>
</evidence>
<organism evidence="2 3">
    <name type="scientific">Candidatus Woesebacteria bacterium GW2011_GWF2_46_8</name>
    <dbReference type="NCBI Taxonomy" id="1618604"/>
    <lineage>
        <taxon>Bacteria</taxon>
        <taxon>Candidatus Woeseibacteriota</taxon>
    </lineage>
</organism>
<dbReference type="EMBL" id="LCNC01000010">
    <property type="protein sequence ID" value="KKU48740.1"/>
    <property type="molecule type" value="Genomic_DNA"/>
</dbReference>
<feature type="non-terminal residue" evidence="2">
    <location>
        <position position="108"/>
    </location>
</feature>
<gene>
    <name evidence="2" type="ORF">UX67_C0010G0001</name>
</gene>
<evidence type="ECO:0000313" key="2">
    <source>
        <dbReference type="EMBL" id="KKU48740.1"/>
    </source>
</evidence>
<keyword evidence="1" id="KW-0472">Membrane</keyword>
<reference evidence="2 3" key="1">
    <citation type="journal article" date="2015" name="Nature">
        <title>rRNA introns, odd ribosomes, and small enigmatic genomes across a large radiation of phyla.</title>
        <authorList>
            <person name="Brown C.T."/>
            <person name="Hug L.A."/>
            <person name="Thomas B.C."/>
            <person name="Sharon I."/>
            <person name="Castelle C.J."/>
            <person name="Singh A."/>
            <person name="Wilkins M.J."/>
            <person name="Williams K.H."/>
            <person name="Banfield J.F."/>
        </authorList>
    </citation>
    <scope>NUCLEOTIDE SEQUENCE [LARGE SCALE GENOMIC DNA]</scope>
</reference>
<keyword evidence="1" id="KW-0812">Transmembrane</keyword>
<dbReference type="Proteomes" id="UP000034831">
    <property type="component" value="Unassembled WGS sequence"/>
</dbReference>
<feature type="transmembrane region" description="Helical" evidence="1">
    <location>
        <begin position="82"/>
        <end position="106"/>
    </location>
</feature>
<evidence type="ECO:0000256" key="1">
    <source>
        <dbReference type="SAM" id="Phobius"/>
    </source>
</evidence>
<sequence length="108" mass="11493">MRNVAQVDNPFKGIEIPTVEKGIVDINRPSLKLGEIVSGLLPYLFAGAGLLLLLYLIFGGIQFMTSGGDPKAMESAKGKITGALIGFIIVFAAYWIVQIVGTILGIEV</sequence>
<dbReference type="InterPro" id="IPR043993">
    <property type="entry name" value="T4SS_pilin"/>
</dbReference>
<comment type="caution">
    <text evidence="2">The sequence shown here is derived from an EMBL/GenBank/DDBJ whole genome shotgun (WGS) entry which is preliminary data.</text>
</comment>
<keyword evidence="1" id="KW-1133">Transmembrane helix</keyword>
<feature type="transmembrane region" description="Helical" evidence="1">
    <location>
        <begin position="40"/>
        <end position="61"/>
    </location>
</feature>
<name>A0A0G1TTN8_9BACT</name>
<protein>
    <submittedName>
        <fullName evidence="2">Uncharacterized protein</fullName>
    </submittedName>
</protein>
<dbReference type="Pfam" id="PF18895">
    <property type="entry name" value="T4SS_pilin"/>
    <property type="match status" value="1"/>
</dbReference>
<proteinExistence type="predicted"/>
<accession>A0A0G1TTN8</accession>